<dbReference type="InterPro" id="IPR041921">
    <property type="entry name" value="NuoE_N"/>
</dbReference>
<keyword evidence="6" id="KW-0411">Iron-sulfur</keyword>
<dbReference type="Gene3D" id="1.20.1440.230">
    <property type="entry name" value="NADH-ubiquinone oxidoreductase 51kDa subunit, iron-sulphur binding domain"/>
    <property type="match status" value="1"/>
</dbReference>
<dbReference type="InterPro" id="IPR001949">
    <property type="entry name" value="NADH-UbQ_OxRdtase_51kDa_CS"/>
</dbReference>
<feature type="region of interest" description="Disordered" evidence="7">
    <location>
        <begin position="1"/>
        <end position="25"/>
    </location>
</feature>
<dbReference type="GO" id="GO:0051539">
    <property type="term" value="F:4 iron, 4 sulfur cluster binding"/>
    <property type="evidence" value="ECO:0007669"/>
    <property type="project" value="UniProtKB-KW"/>
</dbReference>
<reference evidence="10" key="1">
    <citation type="submission" date="2016-07" db="EMBL/GenBank/DDBJ databases">
        <authorList>
            <person name="Florea S."/>
            <person name="Webb J.S."/>
            <person name="Jaromczyk J."/>
            <person name="Schardl C.L."/>
        </authorList>
    </citation>
    <scope>NUCLEOTIDE SEQUENCE [LARGE SCALE GENOMIC DNA]</scope>
    <source>
        <strain evidence="10">MV-1</strain>
    </source>
</reference>
<evidence type="ECO:0000256" key="6">
    <source>
        <dbReference type="ARBA" id="ARBA00023014"/>
    </source>
</evidence>
<dbReference type="SUPFAM" id="SSF52833">
    <property type="entry name" value="Thioredoxin-like"/>
    <property type="match status" value="1"/>
</dbReference>
<dbReference type="EMBL" id="MCGG01000022">
    <property type="protein sequence ID" value="OEJ67373.1"/>
    <property type="molecule type" value="Genomic_DNA"/>
</dbReference>
<keyword evidence="10" id="KW-1185">Reference proteome</keyword>
<sequence length="566" mass="61270">MKNGPEMTEQPRRKNSSAFPKGRSLNEQSGTDILDLVADSALAHANFPRDELIEYLHLIQDRYGHISPDRLAALAHVMKLSQAEVYETATFYAHFQVTRDGDVAPPPLTIRVCNGPSCKMQGAEALVHELGDLQGGARIEEVPCVGRCDGAPVAALGKNIIPSATAQTVAAATRSGDSKAKIGTYENLDGYLAAEGYQAFHALMSGVLTRKDVFRELEVSGLRGLGGAGFPVAQKWRFLDGQTKPRVVAVNADEGEPGTFKDRHLLETQPHRVLEGALIAAFSIEADDVYIYLRDEYPHIHTILSTEIEQLMRRALTHGIRLHLRRGAGAYVCGEESAMLESLEGKRGLPRNRPPFPAQAGLFGRPTLVNNVETLYWVTDILNTGGADFLARGRRHFYSVSGRVKTPGVKLAPAGVTVRQLIDDYAGGMSEGHVLKGYLPGGASGGLLPASLADVPLDFGTLEPYGCFVGSSAVVVLSDHDDVPNLVRDLMDFLAHESCGQCTPCRSGIPKLQSFLDDPHAHRDIIEELSQVMRDGSICGLGQAAPNPVISALRHFSDDFKPKDRA</sequence>
<dbReference type="Pfam" id="PF10589">
    <property type="entry name" value="NADH_4Fe-4S"/>
    <property type="match status" value="1"/>
</dbReference>
<dbReference type="Gene3D" id="3.10.20.600">
    <property type="match status" value="1"/>
</dbReference>
<dbReference type="GO" id="GO:0010181">
    <property type="term" value="F:FMN binding"/>
    <property type="evidence" value="ECO:0007669"/>
    <property type="project" value="InterPro"/>
</dbReference>
<dbReference type="SMART" id="SM00928">
    <property type="entry name" value="NADH_4Fe-4S"/>
    <property type="match status" value="1"/>
</dbReference>
<dbReference type="SUPFAM" id="SSF142019">
    <property type="entry name" value="Nqo1 FMN-binding domain-like"/>
    <property type="match status" value="1"/>
</dbReference>
<organism evidence="9 10">
    <name type="scientific">Magnetovibrio blakemorei</name>
    <dbReference type="NCBI Taxonomy" id="28181"/>
    <lineage>
        <taxon>Bacteria</taxon>
        <taxon>Pseudomonadati</taxon>
        <taxon>Pseudomonadota</taxon>
        <taxon>Alphaproteobacteria</taxon>
        <taxon>Rhodospirillales</taxon>
        <taxon>Magnetovibrionaceae</taxon>
        <taxon>Magnetovibrio</taxon>
    </lineage>
</organism>
<dbReference type="PROSITE" id="PS00645">
    <property type="entry name" value="COMPLEX1_51K_2"/>
    <property type="match status" value="1"/>
</dbReference>
<evidence type="ECO:0000256" key="5">
    <source>
        <dbReference type="ARBA" id="ARBA00023004"/>
    </source>
</evidence>
<dbReference type="FunFam" id="3.10.20.600:FF:000006">
    <property type="entry name" value="Formate dehydrogenase, beta subunit"/>
    <property type="match status" value="1"/>
</dbReference>
<name>A0A1E5Q8Y6_9PROT</name>
<dbReference type="SUPFAM" id="SSF142984">
    <property type="entry name" value="Nqo1 middle domain-like"/>
    <property type="match status" value="1"/>
</dbReference>
<dbReference type="SUPFAM" id="SSF140490">
    <property type="entry name" value="Nqo1C-terminal domain-like"/>
    <property type="match status" value="1"/>
</dbReference>
<dbReference type="Gene3D" id="3.40.50.11540">
    <property type="entry name" value="NADH-ubiquinone oxidoreductase 51kDa subunit"/>
    <property type="match status" value="1"/>
</dbReference>
<evidence type="ECO:0000256" key="2">
    <source>
        <dbReference type="ARBA" id="ARBA00007523"/>
    </source>
</evidence>
<protein>
    <submittedName>
        <fullName evidence="9">NADH-quinone oxidoreductase subunit F</fullName>
    </submittedName>
</protein>
<dbReference type="InterPro" id="IPR011538">
    <property type="entry name" value="Nuo51_FMN-bd"/>
</dbReference>
<dbReference type="Proteomes" id="UP000095347">
    <property type="component" value="Unassembled WGS sequence"/>
</dbReference>
<accession>A0A1E5Q8Y6</accession>
<evidence type="ECO:0000259" key="8">
    <source>
        <dbReference type="SMART" id="SM00928"/>
    </source>
</evidence>
<dbReference type="GO" id="GO:0046872">
    <property type="term" value="F:metal ion binding"/>
    <property type="evidence" value="ECO:0007669"/>
    <property type="project" value="UniProtKB-KW"/>
</dbReference>
<dbReference type="AlphaFoldDB" id="A0A1E5Q8Y6"/>
<dbReference type="PROSITE" id="PS00644">
    <property type="entry name" value="COMPLEX1_51K_1"/>
    <property type="match status" value="1"/>
</dbReference>
<dbReference type="STRING" id="28181.BEN30_09590"/>
<dbReference type="GO" id="GO:0008137">
    <property type="term" value="F:NADH dehydrogenase (ubiquinone) activity"/>
    <property type="evidence" value="ECO:0007669"/>
    <property type="project" value="InterPro"/>
</dbReference>
<comment type="similarity">
    <text evidence="2">Belongs to the complex I 51 kDa subunit family.</text>
</comment>
<keyword evidence="3" id="KW-0004">4Fe-4S</keyword>
<dbReference type="InterPro" id="IPR019575">
    <property type="entry name" value="Nuop51_4Fe4S-bd"/>
</dbReference>
<evidence type="ECO:0000256" key="7">
    <source>
        <dbReference type="SAM" id="MobiDB-lite"/>
    </source>
</evidence>
<keyword evidence="4" id="KW-0479">Metal-binding</keyword>
<dbReference type="Pfam" id="PF01512">
    <property type="entry name" value="Complex1_51K"/>
    <property type="match status" value="1"/>
</dbReference>
<proteinExistence type="inferred from homology"/>
<dbReference type="Gene3D" id="1.10.10.1590">
    <property type="entry name" value="NADH-quinone oxidoreductase subunit E"/>
    <property type="match status" value="1"/>
</dbReference>
<evidence type="ECO:0000256" key="1">
    <source>
        <dbReference type="ARBA" id="ARBA00001917"/>
    </source>
</evidence>
<keyword evidence="5" id="KW-0408">Iron</keyword>
<evidence type="ECO:0000256" key="4">
    <source>
        <dbReference type="ARBA" id="ARBA00022723"/>
    </source>
</evidence>
<evidence type="ECO:0000313" key="10">
    <source>
        <dbReference type="Proteomes" id="UP000095347"/>
    </source>
</evidence>
<dbReference type="PANTHER" id="PTHR43578">
    <property type="entry name" value="NADH-QUINONE OXIDOREDUCTASE SUBUNIT F"/>
    <property type="match status" value="1"/>
</dbReference>
<dbReference type="Gene3D" id="3.40.30.10">
    <property type="entry name" value="Glutaredoxin"/>
    <property type="match status" value="1"/>
</dbReference>
<dbReference type="InterPro" id="IPR036249">
    <property type="entry name" value="Thioredoxin-like_sf"/>
</dbReference>
<dbReference type="InterPro" id="IPR037225">
    <property type="entry name" value="Nuo51_FMN-bd_sf"/>
</dbReference>
<dbReference type="InterPro" id="IPR037207">
    <property type="entry name" value="Nuop51_4Fe4S-bd_sf"/>
</dbReference>
<comment type="cofactor">
    <cofactor evidence="1">
        <name>FMN</name>
        <dbReference type="ChEBI" id="CHEBI:58210"/>
    </cofactor>
</comment>
<feature type="domain" description="NADH-ubiquinone oxidoreductase 51kDa subunit iron-sulphur binding" evidence="8">
    <location>
        <begin position="484"/>
        <end position="529"/>
    </location>
</feature>
<dbReference type="PANTHER" id="PTHR43578:SF3">
    <property type="entry name" value="NADH-QUINONE OXIDOREDUCTASE SUBUNIT F"/>
    <property type="match status" value="1"/>
</dbReference>
<evidence type="ECO:0000256" key="3">
    <source>
        <dbReference type="ARBA" id="ARBA00022485"/>
    </source>
</evidence>
<gene>
    <name evidence="9" type="ORF">BEN30_09590</name>
</gene>
<comment type="caution">
    <text evidence="9">The sequence shown here is derived from an EMBL/GenBank/DDBJ whole genome shotgun (WGS) entry which is preliminary data.</text>
</comment>
<dbReference type="Pfam" id="PF01257">
    <property type="entry name" value="2Fe-2S_thioredx"/>
    <property type="match status" value="1"/>
</dbReference>
<evidence type="ECO:0000313" key="9">
    <source>
        <dbReference type="EMBL" id="OEJ67373.1"/>
    </source>
</evidence>